<keyword evidence="1" id="KW-0175">Coiled coil</keyword>
<evidence type="ECO:0000256" key="1">
    <source>
        <dbReference type="SAM" id="Coils"/>
    </source>
</evidence>
<protein>
    <submittedName>
        <fullName evidence="4">Uncharacterized protein LOC112493786</fullName>
    </submittedName>
</protein>
<feature type="coiled-coil region" evidence="1">
    <location>
        <begin position="503"/>
        <end position="530"/>
    </location>
</feature>
<dbReference type="InterPro" id="IPR027831">
    <property type="entry name" value="DUF4485"/>
</dbReference>
<dbReference type="GeneID" id="112493786"/>
<gene>
    <name evidence="4" type="primary">LOC112493786</name>
</gene>
<name>A0AAJ7VXC8_CEPCN</name>
<evidence type="ECO:0000313" key="3">
    <source>
        <dbReference type="Proteomes" id="UP000694920"/>
    </source>
</evidence>
<dbReference type="RefSeq" id="XP_024936710.1">
    <property type="nucleotide sequence ID" value="XM_025080942.1"/>
</dbReference>
<evidence type="ECO:0000259" key="2">
    <source>
        <dbReference type="Pfam" id="PF14846"/>
    </source>
</evidence>
<reference evidence="4" key="1">
    <citation type="submission" date="2025-08" db="UniProtKB">
        <authorList>
            <consortium name="RefSeq"/>
        </authorList>
    </citation>
    <scope>IDENTIFICATION</scope>
</reference>
<sequence>MAEEAEIEETLDRDFLLFMTLAKTYYPQIVDQRDITLCTQWLSKLCGEKVEGIYQKRNRNVFLTHLLMNMQEGKMAGPFFKPPGEGPLPASNTVFGISATDEAFVADIDQPVDDMADDFQERSADGRTYVATRCLPNNQGTYAFVALNIDKELDNATDVTVIPCSMDKSKFRYTKALHELSTHTIPGENPSESEMEDFYIRNIEAKVSGDISQLYEELRAPMGQACGKIQNEIAFFDVLLSQIDEEIRGVTSGNNDFVKFLVSRLQQDLKKVPKMNHIFKLSSEQQHLKILEILRQKLIVRQQEQKRRNLLAEMDECMMASASQSKTCMGGANEPTESMWQLAVTRPLAETDIQRLYDVYPEESIAVFLDLLAEDRQAILERGRKRQNNLIESMRSEVYKEVQAGKAEYNKARAAYREWNEILSLVEEMMYEASNEVIEDVPQQKEILLTNMITDIKQTEDLVVEEACKGEILTEKIVDANVWKFSTQDDEGKNSAWEIKSAMERLRREIETYKIVIENQKHRIKELRDQLDYV</sequence>
<keyword evidence="3" id="KW-1185">Reference proteome</keyword>
<organism evidence="3 4">
    <name type="scientific">Cephus cinctus</name>
    <name type="common">Wheat stem sawfly</name>
    <dbReference type="NCBI Taxonomy" id="211228"/>
    <lineage>
        <taxon>Eukaryota</taxon>
        <taxon>Metazoa</taxon>
        <taxon>Ecdysozoa</taxon>
        <taxon>Arthropoda</taxon>
        <taxon>Hexapoda</taxon>
        <taxon>Insecta</taxon>
        <taxon>Pterygota</taxon>
        <taxon>Neoptera</taxon>
        <taxon>Endopterygota</taxon>
        <taxon>Hymenoptera</taxon>
        <taxon>Cephoidea</taxon>
        <taxon>Cephidae</taxon>
        <taxon>Cephus</taxon>
    </lineage>
</organism>
<dbReference type="AlphaFoldDB" id="A0AAJ7VXC8"/>
<proteinExistence type="predicted"/>
<dbReference type="KEGG" id="ccin:112493786"/>
<accession>A0AAJ7VXC8</accession>
<evidence type="ECO:0000313" key="4">
    <source>
        <dbReference type="RefSeq" id="XP_024936710.1"/>
    </source>
</evidence>
<dbReference type="Pfam" id="PF14846">
    <property type="entry name" value="DUF4485"/>
    <property type="match status" value="1"/>
</dbReference>
<feature type="domain" description="DUF4485" evidence="2">
    <location>
        <begin position="11"/>
        <end position="90"/>
    </location>
</feature>
<dbReference type="Proteomes" id="UP000694920">
    <property type="component" value="Unplaced"/>
</dbReference>